<dbReference type="OrthoDB" id="9816067at2"/>
<evidence type="ECO:0000259" key="9">
    <source>
        <dbReference type="Pfam" id="PF05504"/>
    </source>
</evidence>
<dbReference type="InterPro" id="IPR057336">
    <property type="entry name" value="GerAC_N"/>
</dbReference>
<evidence type="ECO:0000256" key="4">
    <source>
        <dbReference type="ARBA" id="ARBA00022729"/>
    </source>
</evidence>
<dbReference type="GO" id="GO:0009847">
    <property type="term" value="P:spore germination"/>
    <property type="evidence" value="ECO:0007669"/>
    <property type="project" value="InterPro"/>
</dbReference>
<keyword evidence="3" id="KW-0309">Germination</keyword>
<comment type="subcellular location">
    <subcellularLocation>
        <location evidence="1">Membrane</location>
        <topology evidence="1">Lipid-anchor</topology>
    </subcellularLocation>
</comment>
<feature type="transmembrane region" description="Helical" evidence="8">
    <location>
        <begin position="6"/>
        <end position="23"/>
    </location>
</feature>
<sequence length="401" mass="45143">MTKKTIIFMIISILFLFITGCWNRRELNELAISVAEGIDKEDENYKISSQIVIPGQIESKTAGPTSSAPVELYTAIEDTVFEGMREITTKSPRKLYHSHLRVLVIGEALAREGISDVLDFVSRDHEFRTDFYIVIAKDTSAENILSILTSIEKIPANNMISSLETSEETWAPTMAVTLDELIKMLVTEGKNPVLAGITIHGDPSIGGTTQNLEKTASSTYLKYSDMAVFKKDKLVGWLNRDQSKGYNFIMDNINNTITDVSCPNEGKFNFEIIHSKTKVEAKVEKNTPKVDIIIQSEGNVGEVKCNIDLSKQKTIEELEKRIEENITNTIRETIKAVQEDFGVDIFGFGDAIHRSDTKSWNKLKEDWNDTHFTDLDMQVQADIKIRRLGKIGNSILPEIKE</sequence>
<dbReference type="GO" id="GO:0016020">
    <property type="term" value="C:membrane"/>
    <property type="evidence" value="ECO:0007669"/>
    <property type="project" value="UniProtKB-SubCell"/>
</dbReference>
<dbReference type="Pfam" id="PF05504">
    <property type="entry name" value="Spore_GerAC"/>
    <property type="match status" value="1"/>
</dbReference>
<evidence type="ECO:0000259" key="10">
    <source>
        <dbReference type="Pfam" id="PF25198"/>
    </source>
</evidence>
<dbReference type="Proteomes" id="UP000198565">
    <property type="component" value="Unassembled WGS sequence"/>
</dbReference>
<dbReference type="AlphaFoldDB" id="A0A1I4NDI7"/>
<evidence type="ECO:0000256" key="8">
    <source>
        <dbReference type="SAM" id="Phobius"/>
    </source>
</evidence>
<keyword evidence="7" id="KW-0449">Lipoprotein</keyword>
<feature type="domain" description="Spore germination protein N-terminal" evidence="10">
    <location>
        <begin position="23"/>
        <end position="198"/>
    </location>
</feature>
<evidence type="ECO:0000256" key="3">
    <source>
        <dbReference type="ARBA" id="ARBA00022544"/>
    </source>
</evidence>
<accession>A0A1I4NDI7</accession>
<comment type="similarity">
    <text evidence="2">Belongs to the GerABKC lipoprotein family.</text>
</comment>
<evidence type="ECO:0000256" key="6">
    <source>
        <dbReference type="ARBA" id="ARBA00023139"/>
    </source>
</evidence>
<dbReference type="InterPro" id="IPR046953">
    <property type="entry name" value="Spore_GerAC-like_C"/>
</dbReference>
<dbReference type="EMBL" id="FOTR01000008">
    <property type="protein sequence ID" value="SFM13455.1"/>
    <property type="molecule type" value="Genomic_DNA"/>
</dbReference>
<dbReference type="STRING" id="334253.SAMN04487943_108130"/>
<proteinExistence type="inferred from homology"/>
<evidence type="ECO:0000256" key="2">
    <source>
        <dbReference type="ARBA" id="ARBA00007886"/>
    </source>
</evidence>
<protein>
    <submittedName>
        <fullName evidence="11">Spore germination protein KC</fullName>
    </submittedName>
</protein>
<reference evidence="12" key="1">
    <citation type="submission" date="2016-10" db="EMBL/GenBank/DDBJ databases">
        <authorList>
            <person name="Varghese N."/>
            <person name="Submissions S."/>
        </authorList>
    </citation>
    <scope>NUCLEOTIDE SEQUENCE [LARGE SCALE GENOMIC DNA]</scope>
    <source>
        <strain evidence="12">CGMCC 1.4250</strain>
    </source>
</reference>
<dbReference type="Gene3D" id="3.30.300.210">
    <property type="entry name" value="Nutrient germinant receptor protein C, domain 3"/>
    <property type="match status" value="1"/>
</dbReference>
<keyword evidence="4" id="KW-0732">Signal</keyword>
<feature type="domain" description="Spore germination GerAC-like C-terminal" evidence="9">
    <location>
        <begin position="225"/>
        <end position="389"/>
    </location>
</feature>
<dbReference type="PANTHER" id="PTHR35789">
    <property type="entry name" value="SPORE GERMINATION PROTEIN B3"/>
    <property type="match status" value="1"/>
</dbReference>
<dbReference type="InterPro" id="IPR008844">
    <property type="entry name" value="Spore_GerAC-like"/>
</dbReference>
<dbReference type="PROSITE" id="PS51257">
    <property type="entry name" value="PROKAR_LIPOPROTEIN"/>
    <property type="match status" value="1"/>
</dbReference>
<dbReference type="PANTHER" id="PTHR35789:SF1">
    <property type="entry name" value="SPORE GERMINATION PROTEIN B3"/>
    <property type="match status" value="1"/>
</dbReference>
<dbReference type="RefSeq" id="WP_091484472.1">
    <property type="nucleotide sequence ID" value="NZ_FOTR01000008.1"/>
</dbReference>
<evidence type="ECO:0000256" key="7">
    <source>
        <dbReference type="ARBA" id="ARBA00023288"/>
    </source>
</evidence>
<evidence type="ECO:0000256" key="1">
    <source>
        <dbReference type="ARBA" id="ARBA00004635"/>
    </source>
</evidence>
<dbReference type="Pfam" id="PF25198">
    <property type="entry name" value="Spore_GerAC_N"/>
    <property type="match status" value="1"/>
</dbReference>
<keyword evidence="5 8" id="KW-0472">Membrane</keyword>
<keyword evidence="8" id="KW-0812">Transmembrane</keyword>
<keyword evidence="8" id="KW-1133">Transmembrane helix</keyword>
<name>A0A1I4NDI7_9BACI</name>
<gene>
    <name evidence="11" type="ORF">SAMN04487943_108130</name>
</gene>
<evidence type="ECO:0000313" key="12">
    <source>
        <dbReference type="Proteomes" id="UP000198565"/>
    </source>
</evidence>
<keyword evidence="6" id="KW-0564">Palmitate</keyword>
<evidence type="ECO:0000256" key="5">
    <source>
        <dbReference type="ARBA" id="ARBA00023136"/>
    </source>
</evidence>
<evidence type="ECO:0000313" key="11">
    <source>
        <dbReference type="EMBL" id="SFM13455.1"/>
    </source>
</evidence>
<keyword evidence="12" id="KW-1185">Reference proteome</keyword>
<organism evidence="11 12">
    <name type="scientific">Gracilibacillus orientalis</name>
    <dbReference type="NCBI Taxonomy" id="334253"/>
    <lineage>
        <taxon>Bacteria</taxon>
        <taxon>Bacillati</taxon>
        <taxon>Bacillota</taxon>
        <taxon>Bacilli</taxon>
        <taxon>Bacillales</taxon>
        <taxon>Bacillaceae</taxon>
        <taxon>Gracilibacillus</taxon>
    </lineage>
</organism>
<dbReference type="InterPro" id="IPR038501">
    <property type="entry name" value="Spore_GerAC_C_sf"/>
</dbReference>
<dbReference type="NCBIfam" id="TIGR02887">
    <property type="entry name" value="spore_ger_x_C"/>
    <property type="match status" value="1"/>
</dbReference>